<dbReference type="AlphaFoldDB" id="A0ABD6B0U4"/>
<comment type="caution">
    <text evidence="1">The sequence shown here is derived from an EMBL/GenBank/DDBJ whole genome shotgun (WGS) entry which is preliminary data.</text>
</comment>
<keyword evidence="2" id="KW-1185">Reference proteome</keyword>
<dbReference type="EMBL" id="JBHUDC010000008">
    <property type="protein sequence ID" value="MFD1515266.1"/>
    <property type="molecule type" value="Genomic_DNA"/>
</dbReference>
<protein>
    <recommendedName>
        <fullName evidence="3">Small CPxCG-related zinc finger protein</fullName>
    </recommendedName>
</protein>
<dbReference type="RefSeq" id="WP_250875187.1">
    <property type="nucleotide sequence ID" value="NZ_JALXFV010000008.1"/>
</dbReference>
<gene>
    <name evidence="1" type="ORF">ACFSBT_18455</name>
</gene>
<sequence length="51" mass="5291">MVEQVLGTCSSCGQVYSVRKHGDALVVPTSDGNCRCGNESFREVTAASLAG</sequence>
<evidence type="ECO:0000313" key="2">
    <source>
        <dbReference type="Proteomes" id="UP001597187"/>
    </source>
</evidence>
<dbReference type="Proteomes" id="UP001597187">
    <property type="component" value="Unassembled WGS sequence"/>
</dbReference>
<proteinExistence type="predicted"/>
<evidence type="ECO:0008006" key="3">
    <source>
        <dbReference type="Google" id="ProtNLM"/>
    </source>
</evidence>
<organism evidence="1 2">
    <name type="scientific">Halomarina rubra</name>
    <dbReference type="NCBI Taxonomy" id="2071873"/>
    <lineage>
        <taxon>Archaea</taxon>
        <taxon>Methanobacteriati</taxon>
        <taxon>Methanobacteriota</taxon>
        <taxon>Stenosarchaea group</taxon>
        <taxon>Halobacteria</taxon>
        <taxon>Halobacteriales</taxon>
        <taxon>Natronomonadaceae</taxon>
        <taxon>Halomarina</taxon>
    </lineage>
</organism>
<reference evidence="1 2" key="1">
    <citation type="journal article" date="2019" name="Int. J. Syst. Evol. Microbiol.">
        <title>The Global Catalogue of Microorganisms (GCM) 10K type strain sequencing project: providing services to taxonomists for standard genome sequencing and annotation.</title>
        <authorList>
            <consortium name="The Broad Institute Genomics Platform"/>
            <consortium name="The Broad Institute Genome Sequencing Center for Infectious Disease"/>
            <person name="Wu L."/>
            <person name="Ma J."/>
        </authorList>
    </citation>
    <scope>NUCLEOTIDE SEQUENCE [LARGE SCALE GENOMIC DNA]</scope>
    <source>
        <strain evidence="1 2">CGMCC 1.12563</strain>
    </source>
</reference>
<name>A0ABD6B0U4_9EURY</name>
<evidence type="ECO:0000313" key="1">
    <source>
        <dbReference type="EMBL" id="MFD1515266.1"/>
    </source>
</evidence>
<accession>A0ABD6B0U4</accession>